<feature type="region of interest" description="Disordered" evidence="1">
    <location>
        <begin position="1"/>
        <end position="31"/>
    </location>
</feature>
<name>A0ABS5US53_9BIFI</name>
<gene>
    <name evidence="4" type="ORF">JS528_09150</name>
</gene>
<dbReference type="PANTHER" id="PTHR34473">
    <property type="entry name" value="UPF0699 TRANSMEMBRANE PROTEIN YDBS"/>
    <property type="match status" value="1"/>
</dbReference>
<dbReference type="RefSeq" id="WP_214358754.1">
    <property type="nucleotide sequence ID" value="NZ_JAFEJS010000010.1"/>
</dbReference>
<accession>A0ABS5US53</accession>
<feature type="compositionally biased region" description="Basic and acidic residues" evidence="1">
    <location>
        <begin position="20"/>
        <end position="31"/>
    </location>
</feature>
<protein>
    <submittedName>
        <fullName evidence="4">PH domain-containing protein</fullName>
    </submittedName>
</protein>
<keyword evidence="5" id="KW-1185">Reference proteome</keyword>
<evidence type="ECO:0000256" key="1">
    <source>
        <dbReference type="SAM" id="MobiDB-lite"/>
    </source>
</evidence>
<feature type="domain" description="YdbS-like PH" evidence="3">
    <location>
        <begin position="100"/>
        <end position="173"/>
    </location>
</feature>
<evidence type="ECO:0000259" key="3">
    <source>
        <dbReference type="Pfam" id="PF03703"/>
    </source>
</evidence>
<reference evidence="4 5" key="1">
    <citation type="journal article" date="2021" name="Environ. Microbiol.">
        <title>Genetic insights into the dark matter of the mammalian gut microbiota through targeted genome reconstruction.</title>
        <authorList>
            <person name="Lugli G.A."/>
            <person name="Alessandri G."/>
            <person name="Milani C."/>
            <person name="Viappiani A."/>
            <person name="Fontana F."/>
            <person name="Tarracchini C."/>
            <person name="Mancabelli L."/>
            <person name="Argentini C."/>
            <person name="Ruiz L."/>
            <person name="Margolles A."/>
            <person name="van Sinderen D."/>
            <person name="Turroni F."/>
            <person name="Ventura M."/>
        </authorList>
    </citation>
    <scope>NUCLEOTIDE SEQUENCE [LARGE SCALE GENOMIC DNA]</scope>
    <source>
        <strain evidence="4 5">MA2</strain>
    </source>
</reference>
<sequence>MDELGEGSMTTGQPVGGNADGRHAGRRDDGWRTLPDRARSAWLVGEAIGCGIWLGVCGAVTAICMMNDWWGFWPRLVVALAAAYAVLDLAFQPLQTKYAYAFYRFRIGERDLRTRRGWLFRRSTTVPYNRVQHVDTRQNPVLRYFGLTTVVVHTAADVVEIEALDAAEAERMVTLITERVANARDDL</sequence>
<feature type="transmembrane region" description="Helical" evidence="2">
    <location>
        <begin position="72"/>
        <end position="91"/>
    </location>
</feature>
<proteinExistence type="predicted"/>
<evidence type="ECO:0000313" key="5">
    <source>
        <dbReference type="Proteomes" id="UP000773064"/>
    </source>
</evidence>
<keyword evidence="2" id="KW-0812">Transmembrane</keyword>
<dbReference type="PANTHER" id="PTHR34473:SF3">
    <property type="entry name" value="TRANSMEMBRANE PROTEIN-RELATED"/>
    <property type="match status" value="1"/>
</dbReference>
<dbReference type="InterPro" id="IPR005182">
    <property type="entry name" value="YdbS-like_PH"/>
</dbReference>
<comment type="caution">
    <text evidence="4">The sequence shown here is derived from an EMBL/GenBank/DDBJ whole genome shotgun (WGS) entry which is preliminary data.</text>
</comment>
<keyword evidence="2" id="KW-0472">Membrane</keyword>
<keyword evidence="2" id="KW-1133">Transmembrane helix</keyword>
<organism evidence="4 5">
    <name type="scientific">Bifidobacterium santillanense</name>
    <dbReference type="NCBI Taxonomy" id="2809028"/>
    <lineage>
        <taxon>Bacteria</taxon>
        <taxon>Bacillati</taxon>
        <taxon>Actinomycetota</taxon>
        <taxon>Actinomycetes</taxon>
        <taxon>Bifidobacteriales</taxon>
        <taxon>Bifidobacteriaceae</taxon>
        <taxon>Bifidobacterium</taxon>
    </lineage>
</organism>
<feature type="transmembrane region" description="Helical" evidence="2">
    <location>
        <begin position="41"/>
        <end position="66"/>
    </location>
</feature>
<dbReference type="Proteomes" id="UP000773064">
    <property type="component" value="Unassembled WGS sequence"/>
</dbReference>
<evidence type="ECO:0000313" key="4">
    <source>
        <dbReference type="EMBL" id="MBT1173503.1"/>
    </source>
</evidence>
<dbReference type="EMBL" id="JAFEJS010000010">
    <property type="protein sequence ID" value="MBT1173503.1"/>
    <property type="molecule type" value="Genomic_DNA"/>
</dbReference>
<dbReference type="Pfam" id="PF03703">
    <property type="entry name" value="bPH_2"/>
    <property type="match status" value="1"/>
</dbReference>
<evidence type="ECO:0000256" key="2">
    <source>
        <dbReference type="SAM" id="Phobius"/>
    </source>
</evidence>